<evidence type="ECO:0000313" key="5">
    <source>
        <dbReference type="Proteomes" id="UP000008641"/>
    </source>
</evidence>
<dbReference type="EMBL" id="CP002455">
    <property type="protein sequence ID" value="ADX68483.1"/>
    <property type="molecule type" value="Genomic_DNA"/>
</dbReference>
<dbReference type="Pfam" id="PF18962">
    <property type="entry name" value="Por_Secre_tail"/>
    <property type="match status" value="1"/>
</dbReference>
<dbReference type="STRING" id="865938.Weevi_1793"/>
<dbReference type="NCBIfam" id="TIGR04183">
    <property type="entry name" value="Por_Secre_tail"/>
    <property type="match status" value="1"/>
</dbReference>
<proteinExistence type="predicted"/>
<name>F0P0C3_WEEVC</name>
<evidence type="ECO:0000313" key="4">
    <source>
        <dbReference type="EMBL" id="ADX68483.1"/>
    </source>
</evidence>
<feature type="chain" id="PRO_5003257862" description="Secretion system C-terminal sorting domain-containing protein" evidence="2">
    <location>
        <begin position="19"/>
        <end position="302"/>
    </location>
</feature>
<reference evidence="4 5" key="1">
    <citation type="journal article" date="2011" name="Stand. Genomic Sci.">
        <title>Complete genome sequence of Weeksella virosa type strain (9751).</title>
        <authorList>
            <person name="Lang E."/>
            <person name="Teshima H."/>
            <person name="Lucas S."/>
            <person name="Lapidus A."/>
            <person name="Hammon N."/>
            <person name="Deshpande S."/>
            <person name="Nolan M."/>
            <person name="Cheng J.F."/>
            <person name="Pitluck S."/>
            <person name="Liolios K."/>
            <person name="Pagani I."/>
            <person name="Mikhailova N."/>
            <person name="Ivanova N."/>
            <person name="Mavromatis K."/>
            <person name="Pati A."/>
            <person name="Tapia R."/>
            <person name="Han C."/>
            <person name="Goodwin L."/>
            <person name="Chen A."/>
            <person name="Palaniappan K."/>
            <person name="Land M."/>
            <person name="Hauser L."/>
            <person name="Chang Y.J."/>
            <person name="Jeffries C.D."/>
            <person name="Brambilla E.M."/>
            <person name="Kopitz M."/>
            <person name="Rohde M."/>
            <person name="Goker M."/>
            <person name="Tindall B.J."/>
            <person name="Detter J.C."/>
            <person name="Woyke T."/>
            <person name="Bristow J."/>
            <person name="Eisen J.A."/>
            <person name="Markowitz V."/>
            <person name="Hugenholtz P."/>
            <person name="Klenk H.P."/>
            <person name="Kyrpides N.C."/>
        </authorList>
    </citation>
    <scope>NUCLEOTIDE SEQUENCE [LARGE SCALE GENOMIC DNA]</scope>
    <source>
        <strain evidence="5">ATCC 43766 / DSM 16922 / JCM 21250 / NBRC 16016 / NCTC 11634 / CL345/78</strain>
    </source>
</reference>
<feature type="signal peptide" evidence="2">
    <location>
        <begin position="1"/>
        <end position="18"/>
    </location>
</feature>
<feature type="domain" description="Secretion system C-terminal sorting" evidence="3">
    <location>
        <begin position="234"/>
        <end position="300"/>
    </location>
</feature>
<dbReference type="Proteomes" id="UP000008641">
    <property type="component" value="Chromosome"/>
</dbReference>
<dbReference type="InterPro" id="IPR026444">
    <property type="entry name" value="Secre_tail"/>
</dbReference>
<dbReference type="eggNOG" id="COG4886">
    <property type="taxonomic scope" value="Bacteria"/>
</dbReference>
<dbReference type="OrthoDB" id="1352671at2"/>
<sequence length="302" mass="34402">MKNILLFALNFFVCNSYAQTTKISFEENEGFISGPLNNQKGWFAYHIVDDDFVAYDGGEISKEKQSDGENSLYLIPTSTFGFKGVLNKVSPIYDRTKISMDIFLEPKSSDLMSDIVLSLKNQDSLALASINFSGFDDKIYAGVGDFLEEIPNSSFETNQWLNVTFEIDQTKKNSKIYLESTKILDNSFAPFGGELSFFDLFMIDLGTSFYIDNIRISQLDILSTNENSSTELEIYPNPSHDYIHLKTKEKVETLLLFDAYGKYISLPKTNQQTIDIQHLENGIYYLQLKTPDSVIIKRIIKK</sequence>
<dbReference type="AlphaFoldDB" id="F0P0C3"/>
<organism evidence="4 5">
    <name type="scientific">Weeksella virosa (strain ATCC 43766 / DSM 16922 / JCM 21250 / CCUG 30538 / CDC 9751 / IAM 14551 / NBRC 16016 / NCTC 11634 / CL345/78)</name>
    <dbReference type="NCBI Taxonomy" id="865938"/>
    <lineage>
        <taxon>Bacteria</taxon>
        <taxon>Pseudomonadati</taxon>
        <taxon>Bacteroidota</taxon>
        <taxon>Flavobacteriia</taxon>
        <taxon>Flavobacteriales</taxon>
        <taxon>Weeksellaceae</taxon>
        <taxon>Weeksella</taxon>
    </lineage>
</organism>
<gene>
    <name evidence="4" type="ordered locus">Weevi_1793</name>
</gene>
<dbReference type="RefSeq" id="WP_013598872.1">
    <property type="nucleotide sequence ID" value="NC_015144.1"/>
</dbReference>
<dbReference type="HOGENOM" id="CLU_921174_0_0_10"/>
<evidence type="ECO:0000256" key="1">
    <source>
        <dbReference type="ARBA" id="ARBA00022729"/>
    </source>
</evidence>
<accession>F0P0C3</accession>
<dbReference type="KEGG" id="wvi:Weevi_1793"/>
<evidence type="ECO:0000256" key="2">
    <source>
        <dbReference type="SAM" id="SignalP"/>
    </source>
</evidence>
<reference evidence="5" key="2">
    <citation type="journal article" date="2011" name="Stand. Genomic Sci.">
        <title>Complete genome sequence of Weeksella virosa type strain (9751T).</title>
        <authorList>
            <person name="Lang E."/>
            <person name="Teshima H."/>
            <person name="Lucas S."/>
            <person name="Lapidus A."/>
            <person name="Hammon N."/>
            <person name="Deshpande S."/>
            <person name="Nolan M."/>
            <person name="Cheng J."/>
            <person name="Pitluck S."/>
            <person name="Liolios K."/>
            <person name="Pagani I."/>
            <person name="Mikhailova N."/>
            <person name="Ivanova N."/>
            <person name="Mavromatis K."/>
            <person name="Pati A."/>
            <person name="Tapia R."/>
            <person name="Han C."/>
            <person name="Goodwin L."/>
            <person name="Chen A."/>
            <person name="Palaniappan K."/>
            <person name="Land M."/>
            <person name="Hauser L."/>
            <person name="Chang Y."/>
            <person name="Jeffries C."/>
            <person name="Brambilla E."/>
            <person name="Kopitz M."/>
            <person name="Rohde M."/>
            <person name="Goker M."/>
            <person name="Tindall B."/>
            <person name="Detter J."/>
            <person name="Woyke T."/>
            <person name="Bristow J."/>
            <person name="Eisen J."/>
            <person name="Markowitz V."/>
            <person name="Hugenholtz P."/>
            <person name="Klenk H."/>
            <person name="Kyrpides N."/>
        </authorList>
    </citation>
    <scope>NUCLEOTIDE SEQUENCE [LARGE SCALE GENOMIC DNA]</scope>
    <source>
        <strain evidence="5">ATCC 43766 / DSM 16922 / JCM 21250 / NBRC 16016 / NCTC 11634 / CL345/78</strain>
    </source>
</reference>
<protein>
    <recommendedName>
        <fullName evidence="3">Secretion system C-terminal sorting domain-containing protein</fullName>
    </recommendedName>
</protein>
<keyword evidence="1 2" id="KW-0732">Signal</keyword>
<keyword evidence="5" id="KW-1185">Reference proteome</keyword>
<evidence type="ECO:0000259" key="3">
    <source>
        <dbReference type="Pfam" id="PF18962"/>
    </source>
</evidence>